<evidence type="ECO:0000256" key="12">
    <source>
        <dbReference type="ARBA" id="ARBA00023239"/>
    </source>
</evidence>
<evidence type="ECO:0000259" key="16">
    <source>
        <dbReference type="SMART" id="SM00934"/>
    </source>
</evidence>
<evidence type="ECO:0000313" key="17">
    <source>
        <dbReference type="EMBL" id="KAI6658997.1"/>
    </source>
</evidence>
<keyword evidence="18" id="KW-1185">Reference proteome</keyword>
<evidence type="ECO:0000256" key="2">
    <source>
        <dbReference type="ARBA" id="ARBA00004889"/>
    </source>
</evidence>
<proteinExistence type="inferred from homology"/>
<dbReference type="GO" id="GO:0004588">
    <property type="term" value="F:orotate phosphoribosyltransferase activity"/>
    <property type="evidence" value="ECO:0007669"/>
    <property type="project" value="UniProtKB-EC"/>
</dbReference>
<feature type="active site" description="For OMPdecase activity" evidence="14">
    <location>
        <position position="306"/>
    </location>
</feature>
<dbReference type="Pfam" id="PF00215">
    <property type="entry name" value="OMPdecase"/>
    <property type="match status" value="1"/>
</dbReference>
<dbReference type="InterPro" id="IPR018089">
    <property type="entry name" value="OMPdecase_AS"/>
</dbReference>
<evidence type="ECO:0000256" key="11">
    <source>
        <dbReference type="ARBA" id="ARBA00022975"/>
    </source>
</evidence>
<dbReference type="InterPro" id="IPR029057">
    <property type="entry name" value="PRTase-like"/>
</dbReference>
<dbReference type="NCBIfam" id="TIGR01740">
    <property type="entry name" value="pyrF"/>
    <property type="match status" value="1"/>
</dbReference>
<keyword evidence="11" id="KW-0665">Pyrimidine biosynthesis</keyword>
<feature type="binding site" evidence="15">
    <location>
        <position position="411"/>
    </location>
    <ligand>
        <name>substrate</name>
    </ligand>
</feature>
<dbReference type="HAMAP" id="MF_01208">
    <property type="entry name" value="PyrE"/>
    <property type="match status" value="1"/>
</dbReference>
<dbReference type="InterPro" id="IPR004467">
    <property type="entry name" value="Or_phspho_trans_dom"/>
</dbReference>
<dbReference type="SMART" id="SM00934">
    <property type="entry name" value="OMPdecase"/>
    <property type="match status" value="1"/>
</dbReference>
<evidence type="ECO:0000256" key="1">
    <source>
        <dbReference type="ARBA" id="ARBA00004861"/>
    </source>
</evidence>
<keyword evidence="13" id="KW-0511">Multifunctional enzyme</keyword>
<comment type="similarity">
    <text evidence="3">In the N-terminal section; belongs to the purine/pyrimidine phosphoribosyltransferase family.</text>
</comment>
<dbReference type="InterPro" id="IPR023031">
    <property type="entry name" value="OPRT"/>
</dbReference>
<feature type="binding site" evidence="15">
    <location>
        <position position="249"/>
    </location>
    <ligand>
        <name>substrate</name>
    </ligand>
</feature>
<comment type="pathway">
    <text evidence="2">Pyrimidine metabolism; UMP biosynthesis via de novo pathway; UMP from orotate: step 1/2.</text>
</comment>
<evidence type="ECO:0000256" key="7">
    <source>
        <dbReference type="ARBA" id="ARBA00015047"/>
    </source>
</evidence>
<evidence type="ECO:0000256" key="8">
    <source>
        <dbReference type="ARBA" id="ARBA00022676"/>
    </source>
</evidence>
<dbReference type="PANTHER" id="PTHR19278:SF9">
    <property type="entry name" value="URIDINE 5'-MONOPHOSPHATE SYNTHASE"/>
    <property type="match status" value="1"/>
</dbReference>
<dbReference type="GO" id="GO:0006207">
    <property type="term" value="P:'de novo' pyrimidine nucleobase biosynthetic process"/>
    <property type="evidence" value="ECO:0007669"/>
    <property type="project" value="InterPro"/>
</dbReference>
<comment type="similarity">
    <text evidence="4">In the C-terminal section; belongs to the OMP decarboxylase family.</text>
</comment>
<evidence type="ECO:0000256" key="9">
    <source>
        <dbReference type="ARBA" id="ARBA00022679"/>
    </source>
</evidence>
<reference evidence="17 18" key="1">
    <citation type="journal article" date="2023" name="BMC Biol.">
        <title>The compact genome of the sponge Oopsacas minuta (Hexactinellida) is lacking key metazoan core genes.</title>
        <authorList>
            <person name="Santini S."/>
            <person name="Schenkelaars Q."/>
            <person name="Jourda C."/>
            <person name="Duchesne M."/>
            <person name="Belahbib H."/>
            <person name="Rocher C."/>
            <person name="Selva M."/>
            <person name="Riesgo A."/>
            <person name="Vervoort M."/>
            <person name="Leys S.P."/>
            <person name="Kodjabachian L."/>
            <person name="Le Bivic A."/>
            <person name="Borchiellini C."/>
            <person name="Claverie J.M."/>
            <person name="Renard E."/>
        </authorList>
    </citation>
    <scope>NUCLEOTIDE SEQUENCE [LARGE SCALE GENOMIC DNA]</scope>
    <source>
        <strain evidence="17">SPO-2</strain>
    </source>
</reference>
<feature type="binding site" evidence="15">
    <location>
        <position position="441"/>
    </location>
    <ligand>
        <name>substrate</name>
    </ligand>
</feature>
<dbReference type="InterPro" id="IPR011060">
    <property type="entry name" value="RibuloseP-bd_barrel"/>
</dbReference>
<dbReference type="PROSITE" id="PS00156">
    <property type="entry name" value="OMPDECASE"/>
    <property type="match status" value="1"/>
</dbReference>
<keyword evidence="10" id="KW-0210">Decarboxylase</keyword>
<dbReference type="SUPFAM" id="SSF51366">
    <property type="entry name" value="Ribulose-phoshate binding barrel"/>
    <property type="match status" value="1"/>
</dbReference>
<evidence type="ECO:0000313" key="18">
    <source>
        <dbReference type="Proteomes" id="UP001165289"/>
    </source>
</evidence>
<keyword evidence="12" id="KW-0456">Lyase</keyword>
<evidence type="ECO:0000256" key="3">
    <source>
        <dbReference type="ARBA" id="ARBA00006221"/>
    </source>
</evidence>
<dbReference type="Gene3D" id="3.40.50.2020">
    <property type="match status" value="1"/>
</dbReference>
<keyword evidence="9" id="KW-0808">Transferase</keyword>
<feature type="binding site" evidence="15">
    <location>
        <position position="421"/>
    </location>
    <ligand>
        <name>substrate</name>
    </ligand>
</feature>
<dbReference type="GO" id="GO:0004590">
    <property type="term" value="F:orotidine-5'-phosphate decarboxylase activity"/>
    <property type="evidence" value="ECO:0007669"/>
    <property type="project" value="UniProtKB-EC"/>
</dbReference>
<dbReference type="Proteomes" id="UP001165289">
    <property type="component" value="Unassembled WGS sequence"/>
</dbReference>
<evidence type="ECO:0000256" key="15">
    <source>
        <dbReference type="PIRSR" id="PIRSR614732-2"/>
    </source>
</evidence>
<feature type="binding site" evidence="15">
    <location>
        <position position="442"/>
    </location>
    <ligand>
        <name>substrate</name>
    </ligand>
</feature>
<evidence type="ECO:0000256" key="6">
    <source>
        <dbReference type="ARBA" id="ARBA00012321"/>
    </source>
</evidence>
<evidence type="ECO:0000256" key="13">
    <source>
        <dbReference type="ARBA" id="ARBA00023268"/>
    </source>
</evidence>
<evidence type="ECO:0000256" key="5">
    <source>
        <dbReference type="ARBA" id="ARBA00011971"/>
    </source>
</evidence>
<organism evidence="17 18">
    <name type="scientific">Oopsacas minuta</name>
    <dbReference type="NCBI Taxonomy" id="111878"/>
    <lineage>
        <taxon>Eukaryota</taxon>
        <taxon>Metazoa</taxon>
        <taxon>Porifera</taxon>
        <taxon>Hexactinellida</taxon>
        <taxon>Hexasterophora</taxon>
        <taxon>Lyssacinosida</taxon>
        <taxon>Leucopsacidae</taxon>
        <taxon>Oopsacas</taxon>
    </lineage>
</organism>
<evidence type="ECO:0000256" key="10">
    <source>
        <dbReference type="ARBA" id="ARBA00022793"/>
    </source>
</evidence>
<accession>A0AAV7KCL9</accession>
<dbReference type="EC" id="4.1.1.23" evidence="6"/>
<dbReference type="GO" id="GO:0044205">
    <property type="term" value="P:'de novo' UMP biosynthetic process"/>
    <property type="evidence" value="ECO:0007669"/>
    <property type="project" value="InterPro"/>
</dbReference>
<comment type="caution">
    <text evidence="17">The sequence shown here is derived from an EMBL/GenBank/DDBJ whole genome shotgun (WGS) entry which is preliminary data.</text>
</comment>
<feature type="binding site" evidence="15">
    <location>
        <position position="363"/>
    </location>
    <ligand>
        <name>substrate</name>
    </ligand>
</feature>
<dbReference type="EC" id="2.4.2.10" evidence="5"/>
<feature type="active site" description="For OMPdecase activity" evidence="14">
    <location>
        <position position="309"/>
    </location>
</feature>
<keyword evidence="8" id="KW-0328">Glycosyltransferase</keyword>
<evidence type="ECO:0000256" key="4">
    <source>
        <dbReference type="ARBA" id="ARBA00009769"/>
    </source>
</evidence>
<feature type="binding site" evidence="15">
    <location>
        <position position="271"/>
    </location>
    <ligand>
        <name>substrate</name>
    </ligand>
</feature>
<name>A0AAV7KCL9_9METZ</name>
<comment type="pathway">
    <text evidence="1">Pyrimidine metabolism; UMP biosynthesis via de novo pathway; UMP from orotate: step 2/2.</text>
</comment>
<dbReference type="InterPro" id="IPR014732">
    <property type="entry name" value="OMPdecase"/>
</dbReference>
<dbReference type="InterPro" id="IPR001754">
    <property type="entry name" value="OMPdeCOase_dom"/>
</dbReference>
<feature type="active site" description="For OMPdecase activity" evidence="14">
    <location>
        <position position="304"/>
    </location>
</feature>
<dbReference type="CDD" id="cd06223">
    <property type="entry name" value="PRTases_typeI"/>
    <property type="match status" value="1"/>
</dbReference>
<protein>
    <recommendedName>
        <fullName evidence="7">Uridine 5'-monophosphate synthase</fullName>
        <ecNumber evidence="5">2.4.2.10</ecNumber>
        <ecNumber evidence="6">4.1.1.23</ecNumber>
    </recommendedName>
</protein>
<dbReference type="AlphaFoldDB" id="A0AAV7KCL9"/>
<evidence type="ECO:0000256" key="14">
    <source>
        <dbReference type="PIRSR" id="PIRSR614732-1"/>
    </source>
</evidence>
<dbReference type="InterPro" id="IPR000836">
    <property type="entry name" value="PRTase_dom"/>
</dbReference>
<dbReference type="SUPFAM" id="SSF53271">
    <property type="entry name" value="PRTase-like"/>
    <property type="match status" value="1"/>
</dbReference>
<dbReference type="InterPro" id="IPR013785">
    <property type="entry name" value="Aldolase_TIM"/>
</dbReference>
<dbReference type="EMBL" id="JAKMXF010000066">
    <property type="protein sequence ID" value="KAI6658997.1"/>
    <property type="molecule type" value="Genomic_DNA"/>
</dbReference>
<dbReference type="CDD" id="cd04725">
    <property type="entry name" value="OMP_decarboxylase_like"/>
    <property type="match status" value="1"/>
</dbReference>
<dbReference type="Gene3D" id="3.20.20.70">
    <property type="entry name" value="Aldolase class I"/>
    <property type="match status" value="1"/>
</dbReference>
<feature type="domain" description="Orotidine 5'-phosphate decarboxylase" evidence="16">
    <location>
        <begin position="243"/>
        <end position="457"/>
    </location>
</feature>
<sequence length="469" mass="51304">MSSSDLLNTFICKIYDIGAIQFGSFTLKSGTVSPVYVDFRLLVSYPPLMKEACELLGDMIDRELQGEFDIMCGVPLAALPISSVISTSKLIPMIMCRPEVKSHGTGKKIEGSYKKGDRCIMIEDIVSSGGSVMGVANDLREAGLIVSHTIVLLDRQQGAIKNLSKQDMTIHALLNIDLILDCIEKCKKAPLEQIESVRLFFKQSSFIPLTKKIVKKTLQHRKEELKHPVAKRLAGIISDKKTNLVLSADVSTCVEVLQLCGELGDYICMLKLHTDSLKDLHSSPTFIQELQACAVKSNFLLLEDRKLADIGNTVTHQYELLNWADLVTVHTVAGPGSVMAIRNVLISTGSLEKRGCLLVTEMSSERNLISADYVKATVEIAKEYSDCVVGLICQDGRNKPSSLLCLTPGVRIDAHSDNLMQTYTNPDQAVRENAADLLVVGRGILQAPDRIAAAKQYSSIGYLAISASD</sequence>
<dbReference type="NCBIfam" id="TIGR00336">
    <property type="entry name" value="pyrE"/>
    <property type="match status" value="1"/>
</dbReference>
<gene>
    <name evidence="17" type="ORF">LOD99_14673</name>
</gene>
<dbReference type="PANTHER" id="PTHR19278">
    <property type="entry name" value="OROTATE PHOSPHORIBOSYLTRANSFERASE"/>
    <property type="match status" value="1"/>
</dbReference>